<evidence type="ECO:0000256" key="6">
    <source>
        <dbReference type="PIRSR" id="PIRSR600101-2"/>
    </source>
</evidence>
<dbReference type="EMBL" id="SOCA01000001">
    <property type="protein sequence ID" value="TDU81561.1"/>
    <property type="molecule type" value="Genomic_DNA"/>
</dbReference>
<feature type="signal peptide" evidence="8">
    <location>
        <begin position="1"/>
        <end position="19"/>
    </location>
</feature>
<evidence type="ECO:0000313" key="9">
    <source>
        <dbReference type="EMBL" id="TDU81561.1"/>
    </source>
</evidence>
<feature type="chain" id="PRO_5020795848" description="Glutathione hydrolase proenzyme" evidence="8">
    <location>
        <begin position="20"/>
        <end position="556"/>
    </location>
</feature>
<gene>
    <name evidence="9" type="ORF">EI77_00871</name>
</gene>
<dbReference type="PRINTS" id="PR01210">
    <property type="entry name" value="GGTRANSPTASE"/>
</dbReference>
<dbReference type="InterPro" id="IPR051792">
    <property type="entry name" value="GGT_bact"/>
</dbReference>
<dbReference type="Pfam" id="PF01019">
    <property type="entry name" value="G_glu_transpept"/>
    <property type="match status" value="1"/>
</dbReference>
<sequence>MKSLFCFIFVGLLSVNALAEEAGYAKFAAATVHPLATDAASAAYAKGGNAVDAAVAAGLTLGIVDGHNSGIGGGCFLVIRAANGSLTAIDGREMAPAKAHRDMYLKAGKLDDEASKTGALASGIPGVLKAYDLALKKHGRLTLADHLKTAAELAEKGFQMDAVYARKLEATADKLRLFPASASIFLKADGSAFKEGDTLVQKDLAKTYRAIAEHGLEWFYGGEFARKTEEWMKENGGIATVEDFRNYKAVEREPIRSSYRGYEIVCMPPPSSGGVHVAQILNILEHFPIRHFRASSRIHVVTEAMKLAFADRAHWLGDPDFAQVPKGLVDKEYAAELSRKIDLDHATSVPGHNTPPRWEGDIFGKHTTHLSTADAEGNWVALNQTINTAFGSKVVIPGTGVLLNNEMDDFAVQPGVPNAFKLVGAEANSIAPGKRPLSSMSPTLVFKEGQPMLSVGAAGGPTIITQTLLLISHVIDDGMEPNAALAEPRFHHQWSPDELKIETQFDRSTRKRVEALGHKLSESPGFGACQAVMWDDQRKLLVPAHDPRVPGKASGL</sequence>
<keyword evidence="10" id="KW-1185">Reference proteome</keyword>
<dbReference type="Proteomes" id="UP000295662">
    <property type="component" value="Unassembled WGS sequence"/>
</dbReference>
<keyword evidence="7 9" id="KW-0378">Hydrolase</keyword>
<dbReference type="EC" id="2.3.2.2" evidence="7"/>
<evidence type="ECO:0000256" key="3">
    <source>
        <dbReference type="ARBA" id="ARBA00023315"/>
    </source>
</evidence>
<dbReference type="NCBIfam" id="TIGR00066">
    <property type="entry name" value="g_glut_trans"/>
    <property type="match status" value="1"/>
</dbReference>
<dbReference type="AlphaFoldDB" id="A0A4R7SR45"/>
<dbReference type="InterPro" id="IPR029055">
    <property type="entry name" value="Ntn_hydrolases_N"/>
</dbReference>
<comment type="subunit">
    <text evidence="7">This enzyme consists of two polypeptide chains, which are synthesized in precursor form from a single polypeptide.</text>
</comment>
<evidence type="ECO:0000256" key="1">
    <source>
        <dbReference type="ARBA" id="ARBA00001049"/>
    </source>
</evidence>
<dbReference type="GO" id="GO:0103068">
    <property type="term" value="F:leukotriene C4 gamma-glutamyl transferase activity"/>
    <property type="evidence" value="ECO:0007669"/>
    <property type="project" value="UniProtKB-EC"/>
</dbReference>
<feature type="binding site" evidence="6">
    <location>
        <position position="92"/>
    </location>
    <ligand>
        <name>L-glutamate</name>
        <dbReference type="ChEBI" id="CHEBI:29985"/>
    </ligand>
</feature>
<dbReference type="UniPathway" id="UPA00204"/>
<comment type="similarity">
    <text evidence="7">Belongs to the gamma-glutamyltransferase family.</text>
</comment>
<keyword evidence="7" id="KW-0808">Transferase</keyword>
<evidence type="ECO:0000313" key="10">
    <source>
        <dbReference type="Proteomes" id="UP000295662"/>
    </source>
</evidence>
<feature type="binding site" evidence="6">
    <location>
        <position position="460"/>
    </location>
    <ligand>
        <name>L-glutamate</name>
        <dbReference type="ChEBI" id="CHEBI:29985"/>
    </ligand>
</feature>
<feature type="binding site" evidence="6">
    <location>
        <position position="409"/>
    </location>
    <ligand>
        <name>L-glutamate</name>
        <dbReference type="ChEBI" id="CHEBI:29985"/>
    </ligand>
</feature>
<comment type="catalytic activity">
    <reaction evidence="4 7">
        <text>an N-terminal (5-L-glutamyl)-[peptide] + an alpha-amino acid = 5-L-glutamyl amino acid + an N-terminal L-alpha-aminoacyl-[peptide]</text>
        <dbReference type="Rhea" id="RHEA:23904"/>
        <dbReference type="Rhea" id="RHEA-COMP:9780"/>
        <dbReference type="Rhea" id="RHEA-COMP:9795"/>
        <dbReference type="ChEBI" id="CHEBI:77644"/>
        <dbReference type="ChEBI" id="CHEBI:78597"/>
        <dbReference type="ChEBI" id="CHEBI:78599"/>
        <dbReference type="ChEBI" id="CHEBI:78608"/>
        <dbReference type="EC" id="2.3.2.2"/>
    </reaction>
</comment>
<keyword evidence="3 7" id="KW-0012">Acyltransferase</keyword>
<dbReference type="RefSeq" id="WP_133793501.1">
    <property type="nucleotide sequence ID" value="NZ_SOCA01000001.1"/>
</dbReference>
<feature type="active site" description="Nucleophile" evidence="5">
    <location>
        <position position="367"/>
    </location>
</feature>
<feature type="binding site" evidence="6">
    <location>
        <begin position="438"/>
        <end position="439"/>
    </location>
    <ligand>
        <name>L-glutamate</name>
        <dbReference type="ChEBI" id="CHEBI:29985"/>
    </ligand>
</feature>
<comment type="catalytic activity">
    <reaction evidence="2 7">
        <text>glutathione + H2O = L-cysteinylglycine + L-glutamate</text>
        <dbReference type="Rhea" id="RHEA:28807"/>
        <dbReference type="ChEBI" id="CHEBI:15377"/>
        <dbReference type="ChEBI" id="CHEBI:29985"/>
        <dbReference type="ChEBI" id="CHEBI:57925"/>
        <dbReference type="ChEBI" id="CHEBI:61694"/>
        <dbReference type="EC" id="3.4.19.13"/>
    </reaction>
</comment>
<protein>
    <recommendedName>
        <fullName evidence="7">Glutathione hydrolase proenzyme</fullName>
        <ecNumber evidence="7">2.3.2.2</ecNumber>
        <ecNumber evidence="7">3.4.19.13</ecNumber>
    </recommendedName>
    <component>
        <recommendedName>
            <fullName evidence="7">Glutathione hydrolase large chain</fullName>
        </recommendedName>
    </component>
    <component>
        <recommendedName>
            <fullName evidence="7">Glutathione hydrolase small chain</fullName>
        </recommendedName>
    </component>
</protein>
<proteinExistence type="inferred from homology"/>
<dbReference type="InterPro" id="IPR043138">
    <property type="entry name" value="GGT_lsub"/>
</dbReference>
<feature type="binding site" evidence="6">
    <location>
        <begin position="385"/>
        <end position="387"/>
    </location>
    <ligand>
        <name>L-glutamate</name>
        <dbReference type="ChEBI" id="CHEBI:29985"/>
    </ligand>
</feature>
<dbReference type="GO" id="GO:0006751">
    <property type="term" value="P:glutathione catabolic process"/>
    <property type="evidence" value="ECO:0007669"/>
    <property type="project" value="UniProtKB-UniRule"/>
</dbReference>
<dbReference type="InterPro" id="IPR043137">
    <property type="entry name" value="GGT_ssub_C"/>
</dbReference>
<evidence type="ECO:0000256" key="4">
    <source>
        <dbReference type="ARBA" id="ARBA00047417"/>
    </source>
</evidence>
<name>A0A4R7SR45_9BACT</name>
<dbReference type="Gene3D" id="3.60.20.40">
    <property type="match status" value="1"/>
</dbReference>
<keyword evidence="8" id="KW-0732">Signal</keyword>
<dbReference type="SUPFAM" id="SSF56235">
    <property type="entry name" value="N-terminal nucleophile aminohydrolases (Ntn hydrolases)"/>
    <property type="match status" value="1"/>
</dbReference>
<keyword evidence="7" id="KW-0865">Zymogen</keyword>
<organism evidence="9 10">
    <name type="scientific">Prosthecobacter fusiformis</name>
    <dbReference type="NCBI Taxonomy" id="48464"/>
    <lineage>
        <taxon>Bacteria</taxon>
        <taxon>Pseudomonadati</taxon>
        <taxon>Verrucomicrobiota</taxon>
        <taxon>Verrucomicrobiia</taxon>
        <taxon>Verrucomicrobiales</taxon>
        <taxon>Verrucomicrobiaceae</taxon>
        <taxon>Prosthecobacter</taxon>
    </lineage>
</organism>
<comment type="catalytic activity">
    <reaction evidence="1 7">
        <text>an S-substituted glutathione + H2O = an S-substituted L-cysteinylglycine + L-glutamate</text>
        <dbReference type="Rhea" id="RHEA:59468"/>
        <dbReference type="ChEBI" id="CHEBI:15377"/>
        <dbReference type="ChEBI" id="CHEBI:29985"/>
        <dbReference type="ChEBI" id="CHEBI:90779"/>
        <dbReference type="ChEBI" id="CHEBI:143103"/>
        <dbReference type="EC" id="3.4.19.13"/>
    </reaction>
</comment>
<dbReference type="Gene3D" id="1.10.246.130">
    <property type="match status" value="1"/>
</dbReference>
<comment type="PTM">
    <text evidence="7">Cleaved by autocatalysis into a large and a small subunit.</text>
</comment>
<dbReference type="EC" id="3.4.19.13" evidence="7"/>
<dbReference type="PANTHER" id="PTHR43199">
    <property type="entry name" value="GLUTATHIONE HYDROLASE"/>
    <property type="match status" value="1"/>
</dbReference>
<comment type="caution">
    <text evidence="9">The sequence shown here is derived from an EMBL/GenBank/DDBJ whole genome shotgun (WGS) entry which is preliminary data.</text>
</comment>
<evidence type="ECO:0000256" key="8">
    <source>
        <dbReference type="SAM" id="SignalP"/>
    </source>
</evidence>
<dbReference type="GO" id="GO:0006750">
    <property type="term" value="P:glutathione biosynthetic process"/>
    <property type="evidence" value="ECO:0007669"/>
    <property type="project" value="UniProtKB-KW"/>
</dbReference>
<evidence type="ECO:0000256" key="5">
    <source>
        <dbReference type="PIRSR" id="PIRSR600101-1"/>
    </source>
</evidence>
<dbReference type="InterPro" id="IPR000101">
    <property type="entry name" value="GGT_peptidase"/>
</dbReference>
<comment type="pathway">
    <text evidence="7">Sulfur metabolism; glutathione metabolism.</text>
</comment>
<dbReference type="GO" id="GO:0036374">
    <property type="term" value="F:glutathione hydrolase activity"/>
    <property type="evidence" value="ECO:0007669"/>
    <property type="project" value="UniProtKB-UniRule"/>
</dbReference>
<keyword evidence="7" id="KW-0317">Glutathione biosynthesis</keyword>
<dbReference type="PANTHER" id="PTHR43199:SF6">
    <property type="entry name" value="GLUTATHIONE HYDROLASE PROENZYME"/>
    <property type="match status" value="1"/>
</dbReference>
<dbReference type="OrthoDB" id="9781342at2"/>
<accession>A0A4R7SR45</accession>
<reference evidence="9 10" key="1">
    <citation type="submission" date="2019-03" db="EMBL/GenBank/DDBJ databases">
        <title>Genomic Encyclopedia of Archaeal and Bacterial Type Strains, Phase II (KMG-II): from individual species to whole genera.</title>
        <authorList>
            <person name="Goeker M."/>
        </authorList>
    </citation>
    <scope>NUCLEOTIDE SEQUENCE [LARGE SCALE GENOMIC DNA]</scope>
    <source>
        <strain evidence="9 10">ATCC 25309</strain>
    </source>
</reference>
<evidence type="ECO:0000256" key="2">
    <source>
        <dbReference type="ARBA" id="ARBA00001089"/>
    </source>
</evidence>
<evidence type="ECO:0000256" key="7">
    <source>
        <dbReference type="RuleBase" id="RU368036"/>
    </source>
</evidence>